<dbReference type="KEGG" id="lgi:LOTGIDRAFT_175253"/>
<evidence type="ECO:0000256" key="1">
    <source>
        <dbReference type="SAM" id="MobiDB-lite"/>
    </source>
</evidence>
<protein>
    <submittedName>
        <fullName evidence="2">Uncharacterized protein</fullName>
    </submittedName>
</protein>
<dbReference type="HOGENOM" id="CLU_1290280_0_0_1"/>
<dbReference type="EMBL" id="KB201695">
    <property type="protein sequence ID" value="ESO95178.1"/>
    <property type="molecule type" value="Genomic_DNA"/>
</dbReference>
<dbReference type="AlphaFoldDB" id="V3ZUL2"/>
<keyword evidence="3" id="KW-1185">Reference proteome</keyword>
<dbReference type="CTD" id="20243102"/>
<name>V3ZUL2_LOTGI</name>
<feature type="compositionally biased region" description="Basic and acidic residues" evidence="1">
    <location>
        <begin position="14"/>
        <end position="24"/>
    </location>
</feature>
<organism evidence="2 3">
    <name type="scientific">Lottia gigantea</name>
    <name type="common">Giant owl limpet</name>
    <dbReference type="NCBI Taxonomy" id="225164"/>
    <lineage>
        <taxon>Eukaryota</taxon>
        <taxon>Metazoa</taxon>
        <taxon>Spiralia</taxon>
        <taxon>Lophotrochozoa</taxon>
        <taxon>Mollusca</taxon>
        <taxon>Gastropoda</taxon>
        <taxon>Patellogastropoda</taxon>
        <taxon>Lottioidea</taxon>
        <taxon>Lottiidae</taxon>
        <taxon>Lottia</taxon>
    </lineage>
</organism>
<dbReference type="Proteomes" id="UP000030746">
    <property type="component" value="Unassembled WGS sequence"/>
</dbReference>
<proteinExistence type="predicted"/>
<dbReference type="GeneID" id="20243102"/>
<feature type="region of interest" description="Disordered" evidence="1">
    <location>
        <begin position="14"/>
        <end position="83"/>
    </location>
</feature>
<reference evidence="2 3" key="1">
    <citation type="journal article" date="2013" name="Nature">
        <title>Insights into bilaterian evolution from three spiralian genomes.</title>
        <authorList>
            <person name="Simakov O."/>
            <person name="Marletaz F."/>
            <person name="Cho S.J."/>
            <person name="Edsinger-Gonzales E."/>
            <person name="Havlak P."/>
            <person name="Hellsten U."/>
            <person name="Kuo D.H."/>
            <person name="Larsson T."/>
            <person name="Lv J."/>
            <person name="Arendt D."/>
            <person name="Savage R."/>
            <person name="Osoegawa K."/>
            <person name="de Jong P."/>
            <person name="Grimwood J."/>
            <person name="Chapman J.A."/>
            <person name="Shapiro H."/>
            <person name="Aerts A."/>
            <person name="Otillar R.P."/>
            <person name="Terry A.Y."/>
            <person name="Boore J.L."/>
            <person name="Grigoriev I.V."/>
            <person name="Lindberg D.R."/>
            <person name="Seaver E.C."/>
            <person name="Weisblat D.A."/>
            <person name="Putnam N.H."/>
            <person name="Rokhsar D.S."/>
        </authorList>
    </citation>
    <scope>NUCLEOTIDE SEQUENCE [LARGE SCALE GENOMIC DNA]</scope>
</reference>
<gene>
    <name evidence="2" type="ORF">LOTGIDRAFT_175253</name>
</gene>
<evidence type="ECO:0000313" key="3">
    <source>
        <dbReference type="Proteomes" id="UP000030746"/>
    </source>
</evidence>
<evidence type="ECO:0000313" key="2">
    <source>
        <dbReference type="EMBL" id="ESO95178.1"/>
    </source>
</evidence>
<accession>V3ZUL2</accession>
<dbReference type="RefSeq" id="XP_009054133.1">
    <property type="nucleotide sequence ID" value="XM_009055885.1"/>
</dbReference>
<sequence>MARDCPMKILRRVETENKDKDKSYADALSGFSASGDKAVEEQTPGAGNPQEPEVMPDLESSPRPTPTRPWAEEMDSELSNSDSDSLIIDVQEDQNWKQIVRYNVVIHGYFLSVSTRLFVYVFWQGTPNFTHYALQSSELFYMCGLVCVHIAYQSSDFSLMSVTQSGRLCLLRCCVSPDTNIRTVEQAKIYENLGVLALAAQQGWGLFYLIVYVL</sequence>
<dbReference type="OrthoDB" id="7486164at2759"/>